<accession>A0A5C3KV01</accession>
<dbReference type="AlphaFoldDB" id="A0A5C3KV01"/>
<evidence type="ECO:0000313" key="2">
    <source>
        <dbReference type="Proteomes" id="UP000307440"/>
    </source>
</evidence>
<name>A0A5C3KV01_COPMA</name>
<keyword evidence="2" id="KW-1185">Reference proteome</keyword>
<organism evidence="1 2">
    <name type="scientific">Coprinopsis marcescibilis</name>
    <name type="common">Agaric fungus</name>
    <name type="synonym">Psathyrella marcescibilis</name>
    <dbReference type="NCBI Taxonomy" id="230819"/>
    <lineage>
        <taxon>Eukaryota</taxon>
        <taxon>Fungi</taxon>
        <taxon>Dikarya</taxon>
        <taxon>Basidiomycota</taxon>
        <taxon>Agaricomycotina</taxon>
        <taxon>Agaricomycetes</taxon>
        <taxon>Agaricomycetidae</taxon>
        <taxon>Agaricales</taxon>
        <taxon>Agaricineae</taxon>
        <taxon>Psathyrellaceae</taxon>
        <taxon>Coprinopsis</taxon>
    </lineage>
</organism>
<evidence type="ECO:0000313" key="1">
    <source>
        <dbReference type="EMBL" id="TFK24274.1"/>
    </source>
</evidence>
<proteinExistence type="predicted"/>
<dbReference type="EMBL" id="ML210203">
    <property type="protein sequence ID" value="TFK24274.1"/>
    <property type="molecule type" value="Genomic_DNA"/>
</dbReference>
<protein>
    <submittedName>
        <fullName evidence="1">Uncharacterized protein</fullName>
    </submittedName>
</protein>
<reference evidence="1 2" key="1">
    <citation type="journal article" date="2019" name="Nat. Ecol. Evol.">
        <title>Megaphylogeny resolves global patterns of mushroom evolution.</title>
        <authorList>
            <person name="Varga T."/>
            <person name="Krizsan K."/>
            <person name="Foldi C."/>
            <person name="Dima B."/>
            <person name="Sanchez-Garcia M."/>
            <person name="Sanchez-Ramirez S."/>
            <person name="Szollosi G.J."/>
            <person name="Szarkandi J.G."/>
            <person name="Papp V."/>
            <person name="Albert L."/>
            <person name="Andreopoulos W."/>
            <person name="Angelini C."/>
            <person name="Antonin V."/>
            <person name="Barry K.W."/>
            <person name="Bougher N.L."/>
            <person name="Buchanan P."/>
            <person name="Buyck B."/>
            <person name="Bense V."/>
            <person name="Catcheside P."/>
            <person name="Chovatia M."/>
            <person name="Cooper J."/>
            <person name="Damon W."/>
            <person name="Desjardin D."/>
            <person name="Finy P."/>
            <person name="Geml J."/>
            <person name="Haridas S."/>
            <person name="Hughes K."/>
            <person name="Justo A."/>
            <person name="Karasinski D."/>
            <person name="Kautmanova I."/>
            <person name="Kiss B."/>
            <person name="Kocsube S."/>
            <person name="Kotiranta H."/>
            <person name="LaButti K.M."/>
            <person name="Lechner B.E."/>
            <person name="Liimatainen K."/>
            <person name="Lipzen A."/>
            <person name="Lukacs Z."/>
            <person name="Mihaltcheva S."/>
            <person name="Morgado L.N."/>
            <person name="Niskanen T."/>
            <person name="Noordeloos M.E."/>
            <person name="Ohm R.A."/>
            <person name="Ortiz-Santana B."/>
            <person name="Ovrebo C."/>
            <person name="Racz N."/>
            <person name="Riley R."/>
            <person name="Savchenko A."/>
            <person name="Shiryaev A."/>
            <person name="Soop K."/>
            <person name="Spirin V."/>
            <person name="Szebenyi C."/>
            <person name="Tomsovsky M."/>
            <person name="Tulloss R.E."/>
            <person name="Uehling J."/>
            <person name="Grigoriev I.V."/>
            <person name="Vagvolgyi C."/>
            <person name="Papp T."/>
            <person name="Martin F.M."/>
            <person name="Miettinen O."/>
            <person name="Hibbett D.S."/>
            <person name="Nagy L.G."/>
        </authorList>
    </citation>
    <scope>NUCLEOTIDE SEQUENCE [LARGE SCALE GENOMIC DNA]</scope>
    <source>
        <strain evidence="1 2">CBS 121175</strain>
    </source>
</reference>
<sequence>MHFKGPVTHERQWRSLCSTRMRTQELFEQLAKCPARAKRFESPTGIQHTPNRERPHRLISNRHARSRFRPLTPFFAVVASCLDSLFRFPMVAVNWRGLGVLTHAGYAVLVG</sequence>
<gene>
    <name evidence="1" type="ORF">FA15DRAFT_421478</name>
</gene>
<dbReference type="Proteomes" id="UP000307440">
    <property type="component" value="Unassembled WGS sequence"/>
</dbReference>